<dbReference type="InterPro" id="IPR024170">
    <property type="entry name" value="Aminoglycoside_N6-AcTrfrase"/>
</dbReference>
<dbReference type="Pfam" id="PF00583">
    <property type="entry name" value="Acetyltransf_1"/>
    <property type="match status" value="1"/>
</dbReference>
<dbReference type="OrthoDB" id="118633at2"/>
<evidence type="ECO:0000256" key="7">
    <source>
        <dbReference type="ARBA" id="ARBA00029660"/>
    </source>
</evidence>
<dbReference type="NCBIfam" id="NF043067">
    <property type="entry name" value="AAC_6p_group_E"/>
    <property type="match status" value="1"/>
</dbReference>
<comment type="subunit">
    <text evidence="1 9">Homodimer.</text>
</comment>
<sequence>MKVRRASVDDLAAWGRLRLQLWPEISPDELVDEQAAMQEAPDQFAVFLCEEDGSVSGFAEASLRQDYVNGCETSPVVFLEGIFVAPEYRRRGVARRLVAAVEDWAREIGVRELASDAELANTISHLMHRHLGFEETERVVYFRKEL</sequence>
<dbReference type="CDD" id="cd04301">
    <property type="entry name" value="NAT_SF"/>
    <property type="match status" value="1"/>
</dbReference>
<evidence type="ECO:0000256" key="2">
    <source>
        <dbReference type="ARBA" id="ARBA00012888"/>
    </source>
</evidence>
<evidence type="ECO:0000256" key="8">
    <source>
        <dbReference type="ARBA" id="ARBA00048923"/>
    </source>
</evidence>
<dbReference type="InterPro" id="IPR000182">
    <property type="entry name" value="GNAT_dom"/>
</dbReference>
<proteinExistence type="predicted"/>
<keyword evidence="5 9" id="KW-0046">Antibiotic resistance</keyword>
<comment type="function">
    <text evidence="9">Catalyzes the transfer of an acetyl group from acetyl-CoA to the 6'-amino group of aminoglycoside molecules conferring resistance to antibiotics containing the purpurosamine ring.</text>
</comment>
<comment type="catalytic activity">
    <reaction evidence="8 9">
        <text>kanamycin B + acetyl-CoA = N(6')-acetylkanamycin B + CoA + H(+)</text>
        <dbReference type="Rhea" id="RHEA:16449"/>
        <dbReference type="ChEBI" id="CHEBI:15378"/>
        <dbReference type="ChEBI" id="CHEBI:57287"/>
        <dbReference type="ChEBI" id="CHEBI:57288"/>
        <dbReference type="ChEBI" id="CHEBI:58390"/>
        <dbReference type="ChEBI" id="CHEBI:58549"/>
        <dbReference type="EC" id="2.3.1.82"/>
    </reaction>
</comment>
<dbReference type="Gene3D" id="3.40.630.30">
    <property type="match status" value="1"/>
</dbReference>
<dbReference type="Proteomes" id="UP000291088">
    <property type="component" value="Unassembled WGS sequence"/>
</dbReference>
<keyword evidence="12" id="KW-1185">Reference proteome</keyword>
<dbReference type="InterPro" id="IPR016181">
    <property type="entry name" value="Acyl_CoA_acyltransferase"/>
</dbReference>
<feature type="domain" description="N-acetyltransferase" evidence="10">
    <location>
        <begin position="1"/>
        <end position="146"/>
    </location>
</feature>
<evidence type="ECO:0000256" key="3">
    <source>
        <dbReference type="ARBA" id="ARBA00017677"/>
    </source>
</evidence>
<dbReference type="GO" id="GO:0047663">
    <property type="term" value="F:aminoglycoside 6'-N-acetyltransferase activity"/>
    <property type="evidence" value="ECO:0007669"/>
    <property type="project" value="UniProtKB-EC"/>
</dbReference>
<comment type="caution">
    <text evidence="11">The sequence shown here is derived from an EMBL/GenBank/DDBJ whole genome shotgun (WGS) entry which is preliminary data.</text>
</comment>
<evidence type="ECO:0000256" key="4">
    <source>
        <dbReference type="ARBA" id="ARBA00022679"/>
    </source>
</evidence>
<dbReference type="RefSeq" id="WP_129332268.1">
    <property type="nucleotide sequence ID" value="NZ_SDVB01000238.1"/>
</dbReference>
<dbReference type="InterPro" id="IPR050832">
    <property type="entry name" value="Bact_Acetyltransf"/>
</dbReference>
<organism evidence="11 12">
    <name type="scientific">Ciceribacter ferrooxidans</name>
    <dbReference type="NCBI Taxonomy" id="2509717"/>
    <lineage>
        <taxon>Bacteria</taxon>
        <taxon>Pseudomonadati</taxon>
        <taxon>Pseudomonadota</taxon>
        <taxon>Alphaproteobacteria</taxon>
        <taxon>Hyphomicrobiales</taxon>
        <taxon>Rhizobiaceae</taxon>
        <taxon>Ciceribacter</taxon>
    </lineage>
</organism>
<reference evidence="11 12" key="1">
    <citation type="submission" date="2019-01" db="EMBL/GenBank/DDBJ databases">
        <authorList>
            <person name="Deng T."/>
        </authorList>
    </citation>
    <scope>NUCLEOTIDE SEQUENCE [LARGE SCALE GENOMIC DNA]</scope>
    <source>
        <strain evidence="11 12">F8825</strain>
    </source>
</reference>
<keyword evidence="6 9" id="KW-0012">Acyltransferase</keyword>
<dbReference type="SUPFAM" id="SSF55729">
    <property type="entry name" value="Acyl-CoA N-acyltransferases (Nat)"/>
    <property type="match status" value="1"/>
</dbReference>
<evidence type="ECO:0000256" key="9">
    <source>
        <dbReference type="PIRNR" id="PIRNR000452"/>
    </source>
</evidence>
<dbReference type="PROSITE" id="PS51186">
    <property type="entry name" value="GNAT"/>
    <property type="match status" value="1"/>
</dbReference>
<evidence type="ECO:0000313" key="11">
    <source>
        <dbReference type="EMBL" id="RYC11832.1"/>
    </source>
</evidence>
<dbReference type="EC" id="2.3.1.82" evidence="2 9"/>
<dbReference type="PANTHER" id="PTHR43877:SF1">
    <property type="entry name" value="ACETYLTRANSFERASE"/>
    <property type="match status" value="1"/>
</dbReference>
<dbReference type="PANTHER" id="PTHR43877">
    <property type="entry name" value="AMINOALKYLPHOSPHONATE N-ACETYLTRANSFERASE-RELATED-RELATED"/>
    <property type="match status" value="1"/>
</dbReference>
<dbReference type="PIRSF" id="PIRSF000452">
    <property type="entry name" value="6-N-acetyltransf"/>
    <property type="match status" value="1"/>
</dbReference>
<evidence type="ECO:0000313" key="12">
    <source>
        <dbReference type="Proteomes" id="UP000291088"/>
    </source>
</evidence>
<evidence type="ECO:0000259" key="10">
    <source>
        <dbReference type="PROSITE" id="PS51186"/>
    </source>
</evidence>
<dbReference type="EMBL" id="SDVB01000238">
    <property type="protein sequence ID" value="RYC11832.1"/>
    <property type="molecule type" value="Genomic_DNA"/>
</dbReference>
<protein>
    <recommendedName>
        <fullName evidence="3 9">Aminoglycoside N(6')-acetyltransferase type 1</fullName>
        <ecNumber evidence="2 9">2.3.1.82</ecNumber>
    </recommendedName>
    <alternativeName>
        <fullName evidence="7 9">Aminoglycoside resistance protein</fullName>
    </alternativeName>
</protein>
<dbReference type="GO" id="GO:0046677">
    <property type="term" value="P:response to antibiotic"/>
    <property type="evidence" value="ECO:0007669"/>
    <property type="project" value="UniProtKB-KW"/>
</dbReference>
<gene>
    <name evidence="11" type="ORF">EUU22_12235</name>
</gene>
<name>A0A4Q2T0E9_9HYPH</name>
<dbReference type="AlphaFoldDB" id="A0A4Q2T0E9"/>
<accession>A0A4Q2T0E9</accession>
<evidence type="ECO:0000256" key="6">
    <source>
        <dbReference type="ARBA" id="ARBA00023315"/>
    </source>
</evidence>
<evidence type="ECO:0000256" key="1">
    <source>
        <dbReference type="ARBA" id="ARBA00011738"/>
    </source>
</evidence>
<evidence type="ECO:0000256" key="5">
    <source>
        <dbReference type="ARBA" id="ARBA00023251"/>
    </source>
</evidence>
<keyword evidence="4 9" id="KW-0808">Transferase</keyword>